<feature type="chain" id="PRO_5012021716" description="Secreted protein" evidence="1">
    <location>
        <begin position="18"/>
        <end position="194"/>
    </location>
</feature>
<name>A0A2B7XTU3_9EURO</name>
<comment type="caution">
    <text evidence="2">The sequence shown here is derived from an EMBL/GenBank/DDBJ whole genome shotgun (WGS) entry which is preliminary data.</text>
</comment>
<evidence type="ECO:0008006" key="4">
    <source>
        <dbReference type="Google" id="ProtNLM"/>
    </source>
</evidence>
<proteinExistence type="predicted"/>
<organism evidence="2 3">
    <name type="scientific">Helicocarpus griseus UAMH5409</name>
    <dbReference type="NCBI Taxonomy" id="1447875"/>
    <lineage>
        <taxon>Eukaryota</taxon>
        <taxon>Fungi</taxon>
        <taxon>Dikarya</taxon>
        <taxon>Ascomycota</taxon>
        <taxon>Pezizomycotina</taxon>
        <taxon>Eurotiomycetes</taxon>
        <taxon>Eurotiomycetidae</taxon>
        <taxon>Onygenales</taxon>
        <taxon>Ajellomycetaceae</taxon>
        <taxon>Helicocarpus</taxon>
    </lineage>
</organism>
<reference evidence="2 3" key="1">
    <citation type="submission" date="2017-10" db="EMBL/GenBank/DDBJ databases">
        <title>Comparative genomics in systemic dimorphic fungi from Ajellomycetaceae.</title>
        <authorList>
            <person name="Munoz J.F."/>
            <person name="Mcewen J.G."/>
            <person name="Clay O.K."/>
            <person name="Cuomo C.A."/>
        </authorList>
    </citation>
    <scope>NUCLEOTIDE SEQUENCE [LARGE SCALE GENOMIC DNA]</scope>
    <source>
        <strain evidence="2 3">UAMH5409</strain>
    </source>
</reference>
<protein>
    <recommendedName>
        <fullName evidence="4">Secreted protein</fullName>
    </recommendedName>
</protein>
<dbReference type="Proteomes" id="UP000223968">
    <property type="component" value="Unassembled WGS sequence"/>
</dbReference>
<gene>
    <name evidence="2" type="ORF">AJ79_04527</name>
</gene>
<dbReference type="OrthoDB" id="4664297at2759"/>
<feature type="signal peptide" evidence="1">
    <location>
        <begin position="1"/>
        <end position="17"/>
    </location>
</feature>
<keyword evidence="1" id="KW-0732">Signal</keyword>
<accession>A0A2B7XTU3</accession>
<sequence>MIPALAFILVIISAALAASPQSPSPNEALTPSSKRAMANPAGDLFVAIELAPTKPASTDPVQLTVKVHNQNKEQAVTVLKWNSPLDPQANVLGVFRMWEPFHNNFVEFLTIKISRKLPPSQDDVVEIPPNGFEEVQVTLKPLDELNPDSDYQIEARGEWMALWSGDDVTAAQLEDLSTASKGDYESNEITLRFK</sequence>
<evidence type="ECO:0000313" key="3">
    <source>
        <dbReference type="Proteomes" id="UP000223968"/>
    </source>
</evidence>
<evidence type="ECO:0000313" key="2">
    <source>
        <dbReference type="EMBL" id="PGH12018.1"/>
    </source>
</evidence>
<dbReference type="Gene3D" id="2.60.40.2970">
    <property type="match status" value="1"/>
</dbReference>
<dbReference type="EMBL" id="PDNB01000064">
    <property type="protein sequence ID" value="PGH12018.1"/>
    <property type="molecule type" value="Genomic_DNA"/>
</dbReference>
<dbReference type="AlphaFoldDB" id="A0A2B7XTU3"/>
<evidence type="ECO:0000256" key="1">
    <source>
        <dbReference type="SAM" id="SignalP"/>
    </source>
</evidence>
<keyword evidence="3" id="KW-1185">Reference proteome</keyword>